<accession>A0ABP6XVN6</accession>
<organism evidence="6 7">
    <name type="scientific">Snuella lapsa</name>
    <dbReference type="NCBI Taxonomy" id="870481"/>
    <lineage>
        <taxon>Bacteria</taxon>
        <taxon>Pseudomonadati</taxon>
        <taxon>Bacteroidota</taxon>
        <taxon>Flavobacteriia</taxon>
        <taxon>Flavobacteriales</taxon>
        <taxon>Flavobacteriaceae</taxon>
        <taxon>Snuella</taxon>
    </lineage>
</organism>
<dbReference type="InterPro" id="IPR009056">
    <property type="entry name" value="Cyt_c-like_dom"/>
</dbReference>
<dbReference type="Proteomes" id="UP001500954">
    <property type="component" value="Unassembled WGS sequence"/>
</dbReference>
<dbReference type="PANTHER" id="PTHR33546:SF1">
    <property type="entry name" value="LARGE, MULTIFUNCTIONAL SECRETED PROTEIN"/>
    <property type="match status" value="1"/>
</dbReference>
<dbReference type="Gene3D" id="2.120.10.30">
    <property type="entry name" value="TolB, C-terminal domain"/>
    <property type="match status" value="1"/>
</dbReference>
<dbReference type="InterPro" id="IPR036909">
    <property type="entry name" value="Cyt_c-like_dom_sf"/>
</dbReference>
<dbReference type="PROSITE" id="PS51007">
    <property type="entry name" value="CYTC"/>
    <property type="match status" value="1"/>
</dbReference>
<reference evidence="7" key="1">
    <citation type="journal article" date="2019" name="Int. J. Syst. Evol. Microbiol.">
        <title>The Global Catalogue of Microorganisms (GCM) 10K type strain sequencing project: providing services to taxonomists for standard genome sequencing and annotation.</title>
        <authorList>
            <consortium name="The Broad Institute Genomics Platform"/>
            <consortium name="The Broad Institute Genome Sequencing Center for Infectious Disease"/>
            <person name="Wu L."/>
            <person name="Ma J."/>
        </authorList>
    </citation>
    <scope>NUCLEOTIDE SEQUENCE [LARGE SCALE GENOMIC DNA]</scope>
    <source>
        <strain evidence="7">JCM 17111</strain>
    </source>
</reference>
<dbReference type="PROSITE" id="PS51257">
    <property type="entry name" value="PROKAR_LIPOPROTEIN"/>
    <property type="match status" value="1"/>
</dbReference>
<dbReference type="Pfam" id="PF00034">
    <property type="entry name" value="Cytochrom_C"/>
    <property type="match status" value="1"/>
</dbReference>
<protein>
    <recommendedName>
        <fullName evidence="5">Cytochrome c domain-containing protein</fullName>
    </recommendedName>
</protein>
<dbReference type="SUPFAM" id="SSF50952">
    <property type="entry name" value="Soluble quinoprotein glucose dehydrogenase"/>
    <property type="match status" value="1"/>
</dbReference>
<dbReference type="Pfam" id="PF23500">
    <property type="entry name" value="DUF7133"/>
    <property type="match status" value="1"/>
</dbReference>
<dbReference type="SUPFAM" id="SSF46626">
    <property type="entry name" value="Cytochrome c"/>
    <property type="match status" value="1"/>
</dbReference>
<dbReference type="PANTHER" id="PTHR33546">
    <property type="entry name" value="LARGE, MULTIFUNCTIONAL SECRETED PROTEIN-RELATED"/>
    <property type="match status" value="1"/>
</dbReference>
<dbReference type="NCBIfam" id="TIGR02604">
    <property type="entry name" value="Piru_Ver_Nterm"/>
    <property type="match status" value="1"/>
</dbReference>
<keyword evidence="2 4" id="KW-0479">Metal-binding</keyword>
<dbReference type="Gene3D" id="1.10.760.10">
    <property type="entry name" value="Cytochrome c-like domain"/>
    <property type="match status" value="1"/>
</dbReference>
<keyword evidence="3 4" id="KW-0408">Iron</keyword>
<evidence type="ECO:0000256" key="4">
    <source>
        <dbReference type="PROSITE-ProRule" id="PRU00433"/>
    </source>
</evidence>
<dbReference type="EMBL" id="BAABCY010000061">
    <property type="protein sequence ID" value="GAA3572175.1"/>
    <property type="molecule type" value="Genomic_DNA"/>
</dbReference>
<dbReference type="InterPro" id="IPR011041">
    <property type="entry name" value="Quinoprot_gluc/sorb_DH_b-prop"/>
</dbReference>
<evidence type="ECO:0000259" key="5">
    <source>
        <dbReference type="PROSITE" id="PS51007"/>
    </source>
</evidence>
<proteinExistence type="predicted"/>
<evidence type="ECO:0000313" key="6">
    <source>
        <dbReference type="EMBL" id="GAA3572175.1"/>
    </source>
</evidence>
<keyword evidence="7" id="KW-1185">Reference proteome</keyword>
<dbReference type="InterPro" id="IPR055557">
    <property type="entry name" value="DUF7133"/>
</dbReference>
<name>A0ABP6XVN6_9FLAO</name>
<gene>
    <name evidence="6" type="ORF">GCM10022395_21900</name>
</gene>
<evidence type="ECO:0000313" key="7">
    <source>
        <dbReference type="Proteomes" id="UP001500954"/>
    </source>
</evidence>
<dbReference type="RefSeq" id="WP_345006095.1">
    <property type="nucleotide sequence ID" value="NZ_BAABCY010000061.1"/>
</dbReference>
<sequence>MKLRYSIFLVLLIIVFGCKPSFDEPQIPLDTYKIEEGFELKVIASEPLLVAPVAMDFDSDGRIWVAEMTGFMSDIDGEGEEAPSGSIKILEDRDHDGVMDHAKVFIDSLVLPRALALVYGGILYAEPPNLWFAEIKDDKPVNPVLVDSLYAAEGNPEHQPNGLMLNIDNWIYNAKSHYRYQRKNGKWLKEPTTFRGQWGISHDNFGRLYYNDNSRQLLGDHMLPNRLTRNKYATPKYGVNQLLTKDQRVYPLHAAYVNRGYAKGVLDKDSLLVNVTAACGPNIYRGGAFPKDYSQNAFVCVPEANLLKRNILEFYGDSIAARQAWEGKEFLASTDEGFRPVNLNTGPDGSLYVVDMHRGVIGHHAYLSPYLKKRIKERQLDTLINAGRILKVKHKGTKPYAVPNLGTMTGKQLAGLLKHKNGWVRDRAQHLLVFKRLKAIVPELKVLAQDKNHPIAQIHALYTLKGLDALTFDLLVDVAEKGTPEVTSHSLILLEDYVSEDYVNKVKILFGKLRNKNNKFIDLYLGSSIGVWAAVSKQAFYPVVLELMQKYEGNNIMIEAILSGMGEISEQLVENVEQDQDLLRSKFYSQIIKVTQNKKENKANWIFSQTSLSEDPRTKGAKLFRQICSACHGMKGEGIEGLAPPLMNSEYVAKPIERLGLIILNGLEGPVHVNGTLYELGQVMPGLRNNESITDSDISSIISYVSNAFSDKPQSLSAQKIKELRNVKPTSGNEFTETELLEYGSENSN</sequence>
<evidence type="ECO:0000256" key="1">
    <source>
        <dbReference type="ARBA" id="ARBA00022617"/>
    </source>
</evidence>
<comment type="caution">
    <text evidence="6">The sequence shown here is derived from an EMBL/GenBank/DDBJ whole genome shotgun (WGS) entry which is preliminary data.</text>
</comment>
<evidence type="ECO:0000256" key="2">
    <source>
        <dbReference type="ARBA" id="ARBA00022723"/>
    </source>
</evidence>
<evidence type="ECO:0000256" key="3">
    <source>
        <dbReference type="ARBA" id="ARBA00023004"/>
    </source>
</evidence>
<dbReference type="InterPro" id="IPR011042">
    <property type="entry name" value="6-blade_b-propeller_TolB-like"/>
</dbReference>
<feature type="domain" description="Cytochrome c" evidence="5">
    <location>
        <begin position="615"/>
        <end position="709"/>
    </location>
</feature>
<dbReference type="InterPro" id="IPR013428">
    <property type="entry name" value="Membrane-bound_put_N"/>
</dbReference>
<keyword evidence="1 4" id="KW-0349">Heme</keyword>